<proteinExistence type="predicted"/>
<sequence length="64" mass="6799">MAPFRKIGDRAEQAGLADASRTVQVQHGDRGFGGVQCGANDLEFGIATDEHTSRPCGETIAERP</sequence>
<accession>H0JM13</accession>
<dbReference type="EMBL" id="AHBW01000029">
    <property type="protein sequence ID" value="EHK85730.1"/>
    <property type="molecule type" value="Genomic_DNA"/>
</dbReference>
<organism evidence="1 2">
    <name type="scientific">Rhodococcus pyridinivorans AK37</name>
    <dbReference type="NCBI Taxonomy" id="1114960"/>
    <lineage>
        <taxon>Bacteria</taxon>
        <taxon>Bacillati</taxon>
        <taxon>Actinomycetota</taxon>
        <taxon>Actinomycetes</taxon>
        <taxon>Mycobacteriales</taxon>
        <taxon>Nocardiaceae</taxon>
        <taxon>Rhodococcus</taxon>
    </lineage>
</organism>
<evidence type="ECO:0000313" key="1">
    <source>
        <dbReference type="EMBL" id="EHK85730.1"/>
    </source>
</evidence>
<name>H0JM13_9NOCA</name>
<evidence type="ECO:0000313" key="2">
    <source>
        <dbReference type="Proteomes" id="UP000005064"/>
    </source>
</evidence>
<reference evidence="1 2" key="1">
    <citation type="submission" date="2011-12" db="EMBL/GenBank/DDBJ databases">
        <authorList>
            <person name="Kriszt B."/>
            <person name="Tancsics A."/>
            <person name="Cserhati M."/>
            <person name="Toth A."/>
            <person name="Nagy I."/>
            <person name="Horvath B."/>
            <person name="Tamura T."/>
            <person name="Kukolya J."/>
            <person name="Szoboszlay S."/>
        </authorList>
    </citation>
    <scope>NUCLEOTIDE SEQUENCE [LARGE SCALE GENOMIC DNA]</scope>
    <source>
        <strain evidence="1 2">AK37</strain>
    </source>
</reference>
<dbReference type="AlphaFoldDB" id="H0JM13"/>
<dbReference type="Proteomes" id="UP000005064">
    <property type="component" value="Unassembled WGS sequence"/>
</dbReference>
<comment type="caution">
    <text evidence="1">The sequence shown here is derived from an EMBL/GenBank/DDBJ whole genome shotgun (WGS) entry which is preliminary data.</text>
</comment>
<gene>
    <name evidence="1" type="ORF">AK37_03158</name>
</gene>
<protein>
    <submittedName>
        <fullName evidence="1">Uncharacterized protein</fullName>
    </submittedName>
</protein>